<dbReference type="EMBL" id="JAAVMX010000005">
    <property type="protein sequence ID" value="KAF4507935.1"/>
    <property type="molecule type" value="Genomic_DNA"/>
</dbReference>
<reference evidence="1 2" key="1">
    <citation type="journal article" date="2020" name="Genome Biol. Evol.">
        <title>A new high-quality draft genome assembly of the Chinese cordyceps Ophiocordyceps sinensis.</title>
        <authorList>
            <person name="Shu R."/>
            <person name="Zhang J."/>
            <person name="Meng Q."/>
            <person name="Zhang H."/>
            <person name="Zhou G."/>
            <person name="Li M."/>
            <person name="Wu P."/>
            <person name="Zhao Y."/>
            <person name="Chen C."/>
            <person name="Qin Q."/>
        </authorList>
    </citation>
    <scope>NUCLEOTIDE SEQUENCE [LARGE SCALE GENOMIC DNA]</scope>
    <source>
        <strain evidence="1 2">IOZ07</strain>
    </source>
</reference>
<proteinExistence type="predicted"/>
<evidence type="ECO:0000313" key="2">
    <source>
        <dbReference type="Proteomes" id="UP000557566"/>
    </source>
</evidence>
<comment type="caution">
    <text evidence="1">The sequence shown here is derived from an EMBL/GenBank/DDBJ whole genome shotgun (WGS) entry which is preliminary data.</text>
</comment>
<organism evidence="1 2">
    <name type="scientific">Ophiocordyceps sinensis</name>
    <dbReference type="NCBI Taxonomy" id="72228"/>
    <lineage>
        <taxon>Eukaryota</taxon>
        <taxon>Fungi</taxon>
        <taxon>Dikarya</taxon>
        <taxon>Ascomycota</taxon>
        <taxon>Pezizomycotina</taxon>
        <taxon>Sordariomycetes</taxon>
        <taxon>Hypocreomycetidae</taxon>
        <taxon>Hypocreales</taxon>
        <taxon>Ophiocordycipitaceae</taxon>
        <taxon>Ophiocordyceps</taxon>
    </lineage>
</organism>
<dbReference type="AlphaFoldDB" id="A0A8H4LZY9"/>
<protein>
    <submittedName>
        <fullName evidence="1">Uncharacterized protein</fullName>
    </submittedName>
</protein>
<name>A0A8H4LZY9_9HYPO</name>
<evidence type="ECO:0000313" key="1">
    <source>
        <dbReference type="EMBL" id="KAF4507935.1"/>
    </source>
</evidence>
<gene>
    <name evidence="1" type="ORF">G6O67_004381</name>
</gene>
<sequence length="175" mass="19459">MVTGINNVIILSAFSATKGTKIVLSKAEHWATWYTTFKINARTARTEAVFKEPVEATYEQEIAGLNDLTAAYHAEDVSLARGLQAAIYQVYHQAQGILGAHGLGISTVDPALVRFFPKSDDLRDTINKLRKTLGVLDEYRTDHARTNYRKALQNHEADQPWRLVSPVGARVPPLN</sequence>
<accession>A0A8H4LZY9</accession>
<keyword evidence="2" id="KW-1185">Reference proteome</keyword>
<dbReference type="Proteomes" id="UP000557566">
    <property type="component" value="Unassembled WGS sequence"/>
</dbReference>